<dbReference type="RefSeq" id="WP_191181362.1">
    <property type="nucleotide sequence ID" value="NZ_JACXXP010000047.1"/>
</dbReference>
<proteinExistence type="predicted"/>
<comment type="caution">
    <text evidence="2">The sequence shown here is derived from an EMBL/GenBank/DDBJ whole genome shotgun (WGS) entry which is preliminary data.</text>
</comment>
<dbReference type="Proteomes" id="UP001107960">
    <property type="component" value="Unassembled WGS sequence"/>
</dbReference>
<keyword evidence="3" id="KW-1185">Reference proteome</keyword>
<accession>A0A9Q3UXH8</accession>
<reference evidence="3" key="2">
    <citation type="submission" date="2023-07" db="EMBL/GenBank/DDBJ databases">
        <title>Description of novel Chryseobacterium sp. strain C-2.</title>
        <authorList>
            <person name="Saticioglu I.B."/>
        </authorList>
    </citation>
    <scope>NUCLEOTIDE SEQUENCE [LARGE SCALE GENOMIC DNA]</scope>
    <source>
        <strain evidence="3">C-2</strain>
    </source>
</reference>
<dbReference type="EMBL" id="JACXXP010000047">
    <property type="protein sequence ID" value="MBD3906993.1"/>
    <property type="molecule type" value="Genomic_DNA"/>
</dbReference>
<protein>
    <submittedName>
        <fullName evidence="2">Uncharacterized protein</fullName>
    </submittedName>
</protein>
<dbReference type="AlphaFoldDB" id="A0A9Q3UXH8"/>
<reference evidence="2" key="1">
    <citation type="submission" date="2021-11" db="EMBL/GenBank/DDBJ databases">
        <title>Description of novel Chryseobacterium species.</title>
        <authorList>
            <person name="Saticioglu I.B."/>
            <person name="Ay H."/>
            <person name="Altun S."/>
            <person name="Duman M."/>
        </authorList>
    </citation>
    <scope>NUCLEOTIDE SEQUENCE</scope>
    <source>
        <strain evidence="2">C-39</strain>
    </source>
</reference>
<organism evidence="2 4">
    <name type="scientific">Chryseobacterium muglaense</name>
    <dbReference type="NCBI Taxonomy" id="2893752"/>
    <lineage>
        <taxon>Bacteria</taxon>
        <taxon>Pseudomonadati</taxon>
        <taxon>Bacteroidota</taxon>
        <taxon>Flavobacteriia</taxon>
        <taxon>Flavobacteriales</taxon>
        <taxon>Weeksellaceae</taxon>
        <taxon>Chryseobacterium group</taxon>
        <taxon>Chryseobacterium</taxon>
    </lineage>
</organism>
<sequence length="74" mass="8081">MPGFRTLVSINPIGKVLSSIKKRIATNAFRKVVTKHSCPTNEHPATAKATKRRLIAAVRLTVKTVRSGNNAVEK</sequence>
<dbReference type="Proteomes" id="UP000603715">
    <property type="component" value="Unassembled WGS sequence"/>
</dbReference>
<name>A0A9Q3UXH8_9FLAO</name>
<reference evidence="1" key="3">
    <citation type="submission" date="2024-05" db="EMBL/GenBank/DDBJ databases">
        <title>Description of novel Chryseobacterium sp. strain C-2.</title>
        <authorList>
            <person name="Saticioglu I.B."/>
        </authorList>
    </citation>
    <scope>NUCLEOTIDE SEQUENCE</scope>
    <source>
        <strain evidence="1">C-2</strain>
    </source>
</reference>
<dbReference type="EMBL" id="JAJJML010000001">
    <property type="protein sequence ID" value="MCC9036392.1"/>
    <property type="molecule type" value="Genomic_DNA"/>
</dbReference>
<evidence type="ECO:0000313" key="3">
    <source>
        <dbReference type="Proteomes" id="UP000603715"/>
    </source>
</evidence>
<gene>
    <name evidence="1" type="ORF">IEW27_20630</name>
    <name evidence="2" type="ORF">LNP80_19425</name>
</gene>
<evidence type="ECO:0000313" key="1">
    <source>
        <dbReference type="EMBL" id="MBD3906993.1"/>
    </source>
</evidence>
<evidence type="ECO:0000313" key="2">
    <source>
        <dbReference type="EMBL" id="MCC9036392.1"/>
    </source>
</evidence>
<evidence type="ECO:0000313" key="4">
    <source>
        <dbReference type="Proteomes" id="UP001107960"/>
    </source>
</evidence>